<organism evidence="9 10">
    <name type="scientific">Rhizobium croatiense</name>
    <dbReference type="NCBI Taxonomy" id="2867516"/>
    <lineage>
        <taxon>Bacteria</taxon>
        <taxon>Pseudomonadati</taxon>
        <taxon>Pseudomonadota</taxon>
        <taxon>Alphaproteobacteria</taxon>
        <taxon>Hyphomicrobiales</taxon>
        <taxon>Rhizobiaceae</taxon>
        <taxon>Rhizobium/Agrobacterium group</taxon>
        <taxon>Rhizobium</taxon>
    </lineage>
</organism>
<dbReference type="PANTHER" id="PTHR43738">
    <property type="entry name" value="ABC TRANSPORTER, MEMBRANE PROTEIN"/>
    <property type="match status" value="1"/>
</dbReference>
<reference evidence="9 10" key="1">
    <citation type="submission" date="2021-08" db="EMBL/GenBank/DDBJ databases">
        <title>Rhizobium croatiense sp. nov. and Rhizobium redzepovicii sp. nov., two new species isolated from nodules of Phaseolus vulgaris in Croatia.</title>
        <authorList>
            <person name="Rajnovic I."/>
            <person name="Ramirez-Bahena M.H."/>
            <person name="Kajic S."/>
            <person name="Igual M.J."/>
            <person name="Peix A."/>
            <person name="Velazquez E."/>
            <person name="Sikora S."/>
        </authorList>
    </citation>
    <scope>NUCLEOTIDE SEQUENCE [LARGE SCALE GENOMIC DNA]</scope>
    <source>
        <strain evidence="9 10">13T</strain>
    </source>
</reference>
<gene>
    <name evidence="9" type="ORF">K6M89_20895</name>
</gene>
<keyword evidence="2" id="KW-1003">Cell membrane</keyword>
<feature type="compositionally biased region" description="Basic and acidic residues" evidence="6">
    <location>
        <begin position="204"/>
        <end position="215"/>
    </location>
</feature>
<feature type="transmembrane region" description="Helical" evidence="7">
    <location>
        <begin position="309"/>
        <end position="331"/>
    </location>
</feature>
<feature type="compositionally biased region" description="Basic and acidic residues" evidence="6">
    <location>
        <begin position="224"/>
        <end position="245"/>
    </location>
</feature>
<evidence type="ECO:0000256" key="4">
    <source>
        <dbReference type="ARBA" id="ARBA00022989"/>
    </source>
</evidence>
<feature type="transmembrane region" description="Helical" evidence="7">
    <location>
        <begin position="352"/>
        <end position="384"/>
    </location>
</feature>
<dbReference type="InterPro" id="IPR051125">
    <property type="entry name" value="ABC-4/HrtB_transporter"/>
</dbReference>
<feature type="domain" description="ABC3 transporter permease C-terminal" evidence="8">
    <location>
        <begin position="317"/>
        <end position="427"/>
    </location>
</feature>
<feature type="transmembrane region" description="Helical" evidence="7">
    <location>
        <begin position="404"/>
        <end position="426"/>
    </location>
</feature>
<evidence type="ECO:0000256" key="7">
    <source>
        <dbReference type="SAM" id="Phobius"/>
    </source>
</evidence>
<name>A0ABS7M410_9HYPH</name>
<sequence>MIRFILVDLRRLWAGSLVVVLLVALATALGVCVVLQERALRLGSARAADKFDLVIGAGGSETQLVLSSVFLQPSPLPLMPGEVLAKLAADPRVDWAAPIGFGDSFSGYPIVGTTVTLAEKLSGGFAEGKVFAHEGEAVIGSAVKLPLGGEIKPMHGSAEEGGETHTELDYHVAGRLRPTGTAWDRAILVPIQAVWHIHGMEGHEHAEEGAGHNDEAASATATAEHGHEHKEAGDHHDGHEHHGEADPDAALNENWTADTPGLPAILVKPKTIADAYKLRQDYRSGNTVAVFPGEVLTSLYATLGNAKQILVAVAAGAQTLVAASLVLVTVIHIGQRRRQIGALRAFGAPRGAIFGIVWLEFFFLVAVGIGLGFAVGYAAALTLSGLFSETSGIAMPVGFAREDAGLAAALLAFAAILAALPAVLAYRQSPAQALRA</sequence>
<dbReference type="InterPro" id="IPR003838">
    <property type="entry name" value="ABC3_permease_C"/>
</dbReference>
<dbReference type="Proteomes" id="UP000733858">
    <property type="component" value="Unassembled WGS sequence"/>
</dbReference>
<evidence type="ECO:0000256" key="6">
    <source>
        <dbReference type="SAM" id="MobiDB-lite"/>
    </source>
</evidence>
<evidence type="ECO:0000313" key="9">
    <source>
        <dbReference type="EMBL" id="MBY4631748.1"/>
    </source>
</evidence>
<evidence type="ECO:0000256" key="5">
    <source>
        <dbReference type="ARBA" id="ARBA00023136"/>
    </source>
</evidence>
<dbReference type="EMBL" id="JAILYJ010000013">
    <property type="protein sequence ID" value="MBY4631748.1"/>
    <property type="molecule type" value="Genomic_DNA"/>
</dbReference>
<comment type="subcellular location">
    <subcellularLocation>
        <location evidence="1">Cell membrane</location>
        <topology evidence="1">Multi-pass membrane protein</topology>
    </subcellularLocation>
</comment>
<evidence type="ECO:0000256" key="1">
    <source>
        <dbReference type="ARBA" id="ARBA00004651"/>
    </source>
</evidence>
<dbReference type="Pfam" id="PF02687">
    <property type="entry name" value="FtsX"/>
    <property type="match status" value="1"/>
</dbReference>
<keyword evidence="3 7" id="KW-0812">Transmembrane</keyword>
<evidence type="ECO:0000313" key="10">
    <source>
        <dbReference type="Proteomes" id="UP000733858"/>
    </source>
</evidence>
<proteinExistence type="predicted"/>
<keyword evidence="5 7" id="KW-0472">Membrane</keyword>
<keyword evidence="10" id="KW-1185">Reference proteome</keyword>
<evidence type="ECO:0000256" key="2">
    <source>
        <dbReference type="ARBA" id="ARBA00022475"/>
    </source>
</evidence>
<comment type="caution">
    <text evidence="9">The sequence shown here is derived from an EMBL/GenBank/DDBJ whole genome shotgun (WGS) entry which is preliminary data.</text>
</comment>
<accession>A0ABS7M410</accession>
<dbReference type="PANTHER" id="PTHR43738:SF2">
    <property type="entry name" value="ABC TRANSPORTER PERMEASE"/>
    <property type="match status" value="1"/>
</dbReference>
<evidence type="ECO:0000259" key="8">
    <source>
        <dbReference type="Pfam" id="PF02687"/>
    </source>
</evidence>
<protein>
    <submittedName>
        <fullName evidence="9">ABC transporter permease</fullName>
    </submittedName>
</protein>
<keyword evidence="4 7" id="KW-1133">Transmembrane helix</keyword>
<evidence type="ECO:0000256" key="3">
    <source>
        <dbReference type="ARBA" id="ARBA00022692"/>
    </source>
</evidence>
<feature type="region of interest" description="Disordered" evidence="6">
    <location>
        <begin position="204"/>
        <end position="254"/>
    </location>
</feature>
<dbReference type="RefSeq" id="WP_222140818.1">
    <property type="nucleotide sequence ID" value="NZ_JAILYJ010000013.1"/>
</dbReference>